<feature type="region of interest" description="Disordered" evidence="7">
    <location>
        <begin position="410"/>
        <end position="438"/>
    </location>
</feature>
<keyword evidence="2" id="KW-0479">Metal-binding</keyword>
<dbReference type="Gene3D" id="4.10.240.10">
    <property type="entry name" value="Zn(2)-C6 fungal-type DNA-binding domain"/>
    <property type="match status" value="1"/>
</dbReference>
<dbReference type="CDD" id="cd00067">
    <property type="entry name" value="GAL4"/>
    <property type="match status" value="1"/>
</dbReference>
<comment type="caution">
    <text evidence="9">The sequence shown here is derived from an EMBL/GenBank/DDBJ whole genome shotgun (WGS) entry which is preliminary data.</text>
</comment>
<dbReference type="GO" id="GO:0006351">
    <property type="term" value="P:DNA-templated transcription"/>
    <property type="evidence" value="ECO:0007669"/>
    <property type="project" value="InterPro"/>
</dbReference>
<accession>A0A9W9QA89</accession>
<proteinExistence type="predicted"/>
<evidence type="ECO:0000256" key="7">
    <source>
        <dbReference type="SAM" id="MobiDB-lite"/>
    </source>
</evidence>
<keyword evidence="4" id="KW-0238">DNA-binding</keyword>
<organism evidence="9 10">
    <name type="scientific">Penicillium brevicompactum</name>
    <dbReference type="NCBI Taxonomy" id="5074"/>
    <lineage>
        <taxon>Eukaryota</taxon>
        <taxon>Fungi</taxon>
        <taxon>Dikarya</taxon>
        <taxon>Ascomycota</taxon>
        <taxon>Pezizomycotina</taxon>
        <taxon>Eurotiomycetes</taxon>
        <taxon>Eurotiomycetidae</taxon>
        <taxon>Eurotiales</taxon>
        <taxon>Aspergillaceae</taxon>
        <taxon>Penicillium</taxon>
    </lineage>
</organism>
<dbReference type="GO" id="GO:0008270">
    <property type="term" value="F:zinc ion binding"/>
    <property type="evidence" value="ECO:0007669"/>
    <property type="project" value="InterPro"/>
</dbReference>
<dbReference type="EMBL" id="JAPZBQ010000005">
    <property type="protein sequence ID" value="KAJ5329896.1"/>
    <property type="molecule type" value="Genomic_DNA"/>
</dbReference>
<dbReference type="SUPFAM" id="SSF57701">
    <property type="entry name" value="Zn2/Cys6 DNA-binding domain"/>
    <property type="match status" value="1"/>
</dbReference>
<dbReference type="GO" id="GO:0003677">
    <property type="term" value="F:DNA binding"/>
    <property type="evidence" value="ECO:0007669"/>
    <property type="project" value="UniProtKB-KW"/>
</dbReference>
<dbReference type="SMART" id="SM00906">
    <property type="entry name" value="Fungal_trans"/>
    <property type="match status" value="1"/>
</dbReference>
<dbReference type="SMART" id="SM00066">
    <property type="entry name" value="GAL4"/>
    <property type="match status" value="1"/>
</dbReference>
<comment type="subcellular location">
    <subcellularLocation>
        <location evidence="1">Nucleus</location>
    </subcellularLocation>
</comment>
<protein>
    <submittedName>
        <fullName evidence="9">Fungal-specific transcription factor domain-containing protein</fullName>
    </submittedName>
</protein>
<dbReference type="InterPro" id="IPR007219">
    <property type="entry name" value="XnlR_reg_dom"/>
</dbReference>
<dbReference type="Pfam" id="PF00172">
    <property type="entry name" value="Zn_clus"/>
    <property type="match status" value="1"/>
</dbReference>
<dbReference type="AlphaFoldDB" id="A0A9W9QA89"/>
<dbReference type="PANTHER" id="PTHR31001:SF50">
    <property type="entry name" value="ZN(II)2CYS6 TRANSCRIPTION FACTOR (EUROFUNG)"/>
    <property type="match status" value="1"/>
</dbReference>
<evidence type="ECO:0000256" key="2">
    <source>
        <dbReference type="ARBA" id="ARBA00022723"/>
    </source>
</evidence>
<dbReference type="GO" id="GO:0005634">
    <property type="term" value="C:nucleus"/>
    <property type="evidence" value="ECO:0007669"/>
    <property type="project" value="UniProtKB-SubCell"/>
</dbReference>
<evidence type="ECO:0000313" key="10">
    <source>
        <dbReference type="Proteomes" id="UP001147695"/>
    </source>
</evidence>
<evidence type="ECO:0000256" key="6">
    <source>
        <dbReference type="ARBA" id="ARBA00023242"/>
    </source>
</evidence>
<dbReference type="GO" id="GO:0000981">
    <property type="term" value="F:DNA-binding transcription factor activity, RNA polymerase II-specific"/>
    <property type="evidence" value="ECO:0007669"/>
    <property type="project" value="InterPro"/>
</dbReference>
<evidence type="ECO:0000256" key="4">
    <source>
        <dbReference type="ARBA" id="ARBA00023125"/>
    </source>
</evidence>
<evidence type="ECO:0000256" key="5">
    <source>
        <dbReference type="ARBA" id="ARBA00023163"/>
    </source>
</evidence>
<dbReference type="PROSITE" id="PS50048">
    <property type="entry name" value="ZN2_CY6_FUNGAL_2"/>
    <property type="match status" value="1"/>
</dbReference>
<evidence type="ECO:0000313" key="9">
    <source>
        <dbReference type="EMBL" id="KAJ5329896.1"/>
    </source>
</evidence>
<dbReference type="InterPro" id="IPR001138">
    <property type="entry name" value="Zn2Cys6_DnaBD"/>
</dbReference>
<evidence type="ECO:0000256" key="1">
    <source>
        <dbReference type="ARBA" id="ARBA00004123"/>
    </source>
</evidence>
<dbReference type="Pfam" id="PF04082">
    <property type="entry name" value="Fungal_trans"/>
    <property type="match status" value="1"/>
</dbReference>
<evidence type="ECO:0000259" key="8">
    <source>
        <dbReference type="PROSITE" id="PS50048"/>
    </source>
</evidence>
<gene>
    <name evidence="9" type="ORF">N7452_010286</name>
</gene>
<dbReference type="Proteomes" id="UP001147695">
    <property type="component" value="Unassembled WGS sequence"/>
</dbReference>
<name>A0A9W9QA89_PENBR</name>
<reference evidence="9" key="2">
    <citation type="journal article" date="2023" name="IMA Fungus">
        <title>Comparative genomic study of the Penicillium genus elucidates a diverse pangenome and 15 lateral gene transfer events.</title>
        <authorList>
            <person name="Petersen C."/>
            <person name="Sorensen T."/>
            <person name="Nielsen M.R."/>
            <person name="Sondergaard T.E."/>
            <person name="Sorensen J.L."/>
            <person name="Fitzpatrick D.A."/>
            <person name="Frisvad J.C."/>
            <person name="Nielsen K.L."/>
        </authorList>
    </citation>
    <scope>NUCLEOTIDE SEQUENCE</scope>
    <source>
        <strain evidence="9">IBT 35673</strain>
    </source>
</reference>
<dbReference type="PANTHER" id="PTHR31001">
    <property type="entry name" value="UNCHARACTERIZED TRANSCRIPTIONAL REGULATORY PROTEIN"/>
    <property type="match status" value="1"/>
</dbReference>
<dbReference type="InterPro" id="IPR036864">
    <property type="entry name" value="Zn2-C6_fun-type_DNA-bd_sf"/>
</dbReference>
<keyword evidence="5" id="KW-0804">Transcription</keyword>
<sequence>MDFEEASLPALRSCHRCNQKKIRCNKAQPCNNCTKSDTECLFPGPGRAPRRKKRPLKAELVSRLKGLENHIQSLTQKRGDVTVQDALGTHLQETPAAEKSFDNNDQRGQLLVKGDSSQYVTHEVLIGLEHQIGELKELVEAPENKSTAFMDGIEEQGVHNGSSFLFGYSSMADSLEAFHPSVPQSQTLWATYERNVSPVVMIFHKPSLLRLVQKVATNNAYVDRPSEAVVFAVYFAAVNSMKPEQCKRELGRDHISTLQHYRFATEQALARAGFLQSRNQTVLQAAVLFFTCLRRPGDAHFVWTMTAALCRLAQGMGLHCDGTKFGLTPFELEMRRRLWWSIYLLDSQSSELHAICTQIVEGSYDTQFPLNINDADLSAESTQTPEPHSGFTDMSFCLVRIEMIVSHRRSALGAPGSERNDKDSAKTTGSIGPNAREERLRDLATIHNRLRDQYLQFCDMSEPTQWVTATIIRLALTRSWMIAHLVSGETPGQDPLTEIQTDDPQRDQIFSTAIEVIEFAYLLETDPRTTKWSWLFEAYPQWHAVTIVLSELCVRPQAAETDRAWAVVDKAISRWTERGLQKGGITLEIIYQLMSRAAVVHGRVWSSSEERIRHNSA</sequence>
<reference evidence="9" key="1">
    <citation type="submission" date="2022-12" db="EMBL/GenBank/DDBJ databases">
        <authorList>
            <person name="Petersen C."/>
        </authorList>
    </citation>
    <scope>NUCLEOTIDE SEQUENCE</scope>
    <source>
        <strain evidence="9">IBT 35673</strain>
    </source>
</reference>
<dbReference type="CDD" id="cd12148">
    <property type="entry name" value="fungal_TF_MHR"/>
    <property type="match status" value="1"/>
</dbReference>
<keyword evidence="3" id="KW-0805">Transcription regulation</keyword>
<feature type="domain" description="Zn(2)-C6 fungal-type" evidence="8">
    <location>
        <begin position="13"/>
        <end position="42"/>
    </location>
</feature>
<dbReference type="InterPro" id="IPR050613">
    <property type="entry name" value="Sec_Metabolite_Reg"/>
</dbReference>
<keyword evidence="6" id="KW-0539">Nucleus</keyword>
<evidence type="ECO:0000256" key="3">
    <source>
        <dbReference type="ARBA" id="ARBA00023015"/>
    </source>
</evidence>